<dbReference type="EMBL" id="SGBC01000004">
    <property type="protein sequence ID" value="RZD15812.1"/>
    <property type="molecule type" value="Genomic_DNA"/>
</dbReference>
<dbReference type="Proteomes" id="UP000316562">
    <property type="component" value="Unassembled WGS sequence"/>
</dbReference>
<dbReference type="AlphaFoldDB" id="A0A519BEW1"/>
<evidence type="ECO:0000313" key="1">
    <source>
        <dbReference type="EMBL" id="RZD15812.1"/>
    </source>
</evidence>
<reference evidence="1 2" key="1">
    <citation type="journal article" date="2019" name="ISME J.">
        <title>Insights into ecological role of a new deltaproteobacterial order Candidatus Acidulodesulfobacterales by metagenomics and metatranscriptomics.</title>
        <authorList>
            <person name="Tan S."/>
            <person name="Liu J."/>
            <person name="Fang Y."/>
            <person name="Hedlund B.P."/>
            <person name="Lian Z.H."/>
            <person name="Huang L.Y."/>
            <person name="Li J.T."/>
            <person name="Huang L.N."/>
            <person name="Li W.J."/>
            <person name="Jiang H.C."/>
            <person name="Dong H.L."/>
            <person name="Shu W.S."/>
        </authorList>
    </citation>
    <scope>NUCLEOTIDE SEQUENCE [LARGE SCALE GENOMIC DNA]</scope>
    <source>
        <strain evidence="1">AP2</strain>
    </source>
</reference>
<comment type="caution">
    <text evidence="1">The sequence shown here is derived from an EMBL/GenBank/DDBJ whole genome shotgun (WGS) entry which is preliminary data.</text>
</comment>
<sequence>MALWNNETEIKFFIEALKNFASPEKLFYNLQSGYYAYIPKGYDAEGQTLQSRNSLIGQFTEKWCKTLFEPIAKELGLFAVNGVICEELSLTRKSSADLAFCTTNDVIQQPDNIKLIFEIKMSIVSNYKFTAPDKIEFIGDYKQHKGNPALLRSDSMLKAIGKSINIRVSGLASTKIPIVILGNSPITESYIKKVDFLKTSGVIQGFWSLNPKPTRSDFIKITPEKGFQTIEATDMIFQSSKKLIESDINYFSSMISKIDLGKIISIANMEITDTAKADKFLTLIRNIK</sequence>
<evidence type="ECO:0000313" key="2">
    <source>
        <dbReference type="Proteomes" id="UP000316562"/>
    </source>
</evidence>
<proteinExistence type="predicted"/>
<protein>
    <submittedName>
        <fullName evidence="1">Uncharacterized protein</fullName>
    </submittedName>
</protein>
<organism evidence="1 2">
    <name type="scientific">Acididesulfobacter guangdongensis</name>
    <dbReference type="NCBI Taxonomy" id="2597225"/>
    <lineage>
        <taxon>Bacteria</taxon>
        <taxon>Deltaproteobacteria</taxon>
        <taxon>Candidatus Acidulodesulfobacterales</taxon>
        <taxon>Candidatus Acididesulfobacter</taxon>
    </lineage>
</organism>
<gene>
    <name evidence="1" type="ORF">EVJ46_09855</name>
</gene>
<name>A0A519BEW1_ACIG2</name>
<accession>A0A519BEW1</accession>